<feature type="coiled-coil region" evidence="1">
    <location>
        <begin position="172"/>
        <end position="199"/>
    </location>
</feature>
<evidence type="ECO:0000256" key="1">
    <source>
        <dbReference type="SAM" id="Coils"/>
    </source>
</evidence>
<gene>
    <name evidence="3" type="ORF">CUNI_LOCUS19047</name>
</gene>
<evidence type="ECO:0000313" key="4">
    <source>
        <dbReference type="Proteomes" id="UP000678393"/>
    </source>
</evidence>
<feature type="non-terminal residue" evidence="3">
    <location>
        <position position="298"/>
    </location>
</feature>
<dbReference type="OrthoDB" id="10010556at2759"/>
<reference evidence="3" key="1">
    <citation type="submission" date="2021-04" db="EMBL/GenBank/DDBJ databases">
        <authorList>
            <consortium name="Molecular Ecology Group"/>
        </authorList>
    </citation>
    <scope>NUCLEOTIDE SEQUENCE</scope>
</reference>
<sequence>MLSFKSVKCMYRSSSAVHGQLKLHGNAEGCGGSAEKIIIGTFPENLQTIPELKYHHWISELSKCKTPCVNRAICHIELIQSAIEEWFTRETRESSSGQVSPHSVSSGKKPLKVETTGGKPSTGDHSSRAQHAVSTPRTSSMTTNSQSSRILPPVTPDLGVQVIPDLGAQEVIAEVILLISELETDRRETQEKYLKEIRRADWLRRQIDELQLRHLKELPALVQREHEACIMDLAELHWHVKYTEHLQLKAQARCSLANRNNIQLREHIDFVRQHVPLVQEKLVLEVDAMDSIRKAQGQ</sequence>
<dbReference type="PANTHER" id="PTHR35088">
    <property type="entry name" value="COILED-COIL DOMAIN-CONTAINING PROTEIN 178"/>
    <property type="match status" value="1"/>
</dbReference>
<dbReference type="Proteomes" id="UP000678393">
    <property type="component" value="Unassembled WGS sequence"/>
</dbReference>
<name>A0A8S3ZVI6_9EUPU</name>
<evidence type="ECO:0000313" key="3">
    <source>
        <dbReference type="EMBL" id="CAG5133489.1"/>
    </source>
</evidence>
<protein>
    <submittedName>
        <fullName evidence="3">Uncharacterized protein</fullName>
    </submittedName>
</protein>
<dbReference type="AlphaFoldDB" id="A0A8S3ZVI6"/>
<feature type="region of interest" description="Disordered" evidence="2">
    <location>
        <begin position="92"/>
        <end position="151"/>
    </location>
</feature>
<dbReference type="InterPro" id="IPR038826">
    <property type="entry name" value="CCDC178"/>
</dbReference>
<feature type="compositionally biased region" description="Low complexity" evidence="2">
    <location>
        <begin position="94"/>
        <end position="107"/>
    </location>
</feature>
<feature type="compositionally biased region" description="Polar residues" evidence="2">
    <location>
        <begin position="132"/>
        <end position="149"/>
    </location>
</feature>
<evidence type="ECO:0000256" key="2">
    <source>
        <dbReference type="SAM" id="MobiDB-lite"/>
    </source>
</evidence>
<keyword evidence="4" id="KW-1185">Reference proteome</keyword>
<keyword evidence="1" id="KW-0175">Coiled coil</keyword>
<proteinExistence type="predicted"/>
<comment type="caution">
    <text evidence="3">The sequence shown here is derived from an EMBL/GenBank/DDBJ whole genome shotgun (WGS) entry which is preliminary data.</text>
</comment>
<organism evidence="3 4">
    <name type="scientific">Candidula unifasciata</name>
    <dbReference type="NCBI Taxonomy" id="100452"/>
    <lineage>
        <taxon>Eukaryota</taxon>
        <taxon>Metazoa</taxon>
        <taxon>Spiralia</taxon>
        <taxon>Lophotrochozoa</taxon>
        <taxon>Mollusca</taxon>
        <taxon>Gastropoda</taxon>
        <taxon>Heterobranchia</taxon>
        <taxon>Euthyneura</taxon>
        <taxon>Panpulmonata</taxon>
        <taxon>Eupulmonata</taxon>
        <taxon>Stylommatophora</taxon>
        <taxon>Helicina</taxon>
        <taxon>Helicoidea</taxon>
        <taxon>Geomitridae</taxon>
        <taxon>Candidula</taxon>
    </lineage>
</organism>
<accession>A0A8S3ZVI6</accession>
<dbReference type="EMBL" id="CAJHNH020006257">
    <property type="protein sequence ID" value="CAG5133489.1"/>
    <property type="molecule type" value="Genomic_DNA"/>
</dbReference>
<dbReference type="PANTHER" id="PTHR35088:SF1">
    <property type="entry name" value="COILED-COIL DOMAIN-CONTAINING PROTEIN 178"/>
    <property type="match status" value="1"/>
</dbReference>